<reference evidence="9 10" key="1">
    <citation type="submission" date="2024-03" db="EMBL/GenBank/DDBJ databases">
        <title>Chitinophaga caseinilytica sp. nov., a casein hydrolysing bacterium isolated from forest soil.</title>
        <authorList>
            <person name="Lee D.S."/>
            <person name="Han D.M."/>
            <person name="Baek J.H."/>
            <person name="Choi D.G."/>
            <person name="Jeon J.H."/>
            <person name="Jeon C.O."/>
        </authorList>
    </citation>
    <scope>NUCLEOTIDE SEQUENCE [LARGE SCALE GENOMIC DNA]</scope>
    <source>
        <strain evidence="9 10">KACC 19118</strain>
    </source>
</reference>
<dbReference type="RefSeq" id="WP_341839187.1">
    <property type="nucleotide sequence ID" value="NZ_CP149792.1"/>
</dbReference>
<dbReference type="InterPro" id="IPR007863">
    <property type="entry name" value="Peptidase_M16_C"/>
</dbReference>
<evidence type="ECO:0000256" key="5">
    <source>
        <dbReference type="ARBA" id="ARBA00023049"/>
    </source>
</evidence>
<dbReference type="Proteomes" id="UP001449657">
    <property type="component" value="Chromosome"/>
</dbReference>
<keyword evidence="10" id="KW-1185">Reference proteome</keyword>
<evidence type="ECO:0000259" key="7">
    <source>
        <dbReference type="Pfam" id="PF00675"/>
    </source>
</evidence>
<gene>
    <name evidence="9" type="ORF">WJU22_16030</name>
</gene>
<feature type="domain" description="Peptidase M16 C-terminal" evidence="8">
    <location>
        <begin position="195"/>
        <end position="376"/>
    </location>
</feature>
<dbReference type="PANTHER" id="PTHR43690:SF17">
    <property type="entry name" value="PROTEIN YHJJ"/>
    <property type="match status" value="1"/>
</dbReference>
<dbReference type="SUPFAM" id="SSF63411">
    <property type="entry name" value="LuxS/MPP-like metallohydrolase"/>
    <property type="match status" value="2"/>
</dbReference>
<dbReference type="PANTHER" id="PTHR43690">
    <property type="entry name" value="NARDILYSIN"/>
    <property type="match status" value="1"/>
</dbReference>
<dbReference type="Pfam" id="PF05193">
    <property type="entry name" value="Peptidase_M16_C"/>
    <property type="match status" value="1"/>
</dbReference>
<keyword evidence="3" id="KW-0378">Hydrolase</keyword>
<protein>
    <submittedName>
        <fullName evidence="9">Pitrilysin family protein</fullName>
    </submittedName>
</protein>
<dbReference type="EMBL" id="CP150096">
    <property type="protein sequence ID" value="WZN44405.1"/>
    <property type="molecule type" value="Genomic_DNA"/>
</dbReference>
<keyword evidence="2" id="KW-0645">Protease</keyword>
<evidence type="ECO:0000256" key="1">
    <source>
        <dbReference type="ARBA" id="ARBA00007261"/>
    </source>
</evidence>
<comment type="similarity">
    <text evidence="1">Belongs to the peptidase M16 family.</text>
</comment>
<dbReference type="Pfam" id="PF00675">
    <property type="entry name" value="Peptidase_M16"/>
    <property type="match status" value="1"/>
</dbReference>
<dbReference type="InterPro" id="IPR011765">
    <property type="entry name" value="Pept_M16_N"/>
</dbReference>
<evidence type="ECO:0000256" key="4">
    <source>
        <dbReference type="ARBA" id="ARBA00022833"/>
    </source>
</evidence>
<keyword evidence="5" id="KW-0482">Metalloprotease</keyword>
<dbReference type="InterPro" id="IPR050626">
    <property type="entry name" value="Peptidase_M16"/>
</dbReference>
<feature type="chain" id="PRO_5045703174" evidence="6">
    <location>
        <begin position="22"/>
        <end position="459"/>
    </location>
</feature>
<organism evidence="9 10">
    <name type="scientific">Chitinophaga caseinilytica</name>
    <dbReference type="NCBI Taxonomy" id="2267521"/>
    <lineage>
        <taxon>Bacteria</taxon>
        <taxon>Pseudomonadati</taxon>
        <taxon>Bacteroidota</taxon>
        <taxon>Chitinophagia</taxon>
        <taxon>Chitinophagales</taxon>
        <taxon>Chitinophagaceae</taxon>
        <taxon>Chitinophaga</taxon>
    </lineage>
</organism>
<evidence type="ECO:0000256" key="2">
    <source>
        <dbReference type="ARBA" id="ARBA00022670"/>
    </source>
</evidence>
<keyword evidence="6" id="KW-0732">Signal</keyword>
<feature type="domain" description="Peptidase M16 N-terminal" evidence="7">
    <location>
        <begin position="44"/>
        <end position="176"/>
    </location>
</feature>
<evidence type="ECO:0000256" key="3">
    <source>
        <dbReference type="ARBA" id="ARBA00022801"/>
    </source>
</evidence>
<evidence type="ECO:0000259" key="8">
    <source>
        <dbReference type="Pfam" id="PF05193"/>
    </source>
</evidence>
<name>A0ABZ2YZ52_9BACT</name>
<keyword evidence="4" id="KW-0862">Zinc</keyword>
<sequence length="459" mass="52852">MKKSPLLFPLLVLAFSASAQKSPNKPANIFMSKLPNGLELLVLEDHSVPLVTIEMAVRNGSYTEDNEYNGLSHLYEHMFFKANKDIPSQEKYLERVQELGISFNGTTSQERVNYFFTLGSKDLDNGLRFMNSAIRYPLFLQEEMKKENPVVDGEFQRAESNPAWALFDKVNHKTWGAHYSRKNPIGDHDIILTATPEKMRIIKDKYYYPDNSILLIAGDVKHEDVFRRAREVFGDWKAAGFDPFQRWPIPEFETLKGKDSLHFVTISPNAKVPILLQVWHGPDTRNDIKATLVADVFSYILSQKNSRFQKNLIDSGYALNVGISYQTAKFVGPIQVFCVPNPAKFKESFKALAREIAQFDSDDYFTDEQLETSKIKLANSEKFNMEATTDYIHSLSFWWASATLDYYFDYIAELNKVTRKDIQDYVRKYIKNQPSVAGLLLSPDMQKEWNVTDLDALYR</sequence>
<dbReference type="Gene3D" id="3.30.830.10">
    <property type="entry name" value="Metalloenzyme, LuxS/M16 peptidase-like"/>
    <property type="match status" value="2"/>
</dbReference>
<dbReference type="InterPro" id="IPR011249">
    <property type="entry name" value="Metalloenz_LuxS/M16"/>
</dbReference>
<feature type="signal peptide" evidence="6">
    <location>
        <begin position="1"/>
        <end position="21"/>
    </location>
</feature>
<evidence type="ECO:0000256" key="6">
    <source>
        <dbReference type="SAM" id="SignalP"/>
    </source>
</evidence>
<accession>A0ABZ2YZ52</accession>
<evidence type="ECO:0000313" key="9">
    <source>
        <dbReference type="EMBL" id="WZN44405.1"/>
    </source>
</evidence>
<evidence type="ECO:0000313" key="10">
    <source>
        <dbReference type="Proteomes" id="UP001449657"/>
    </source>
</evidence>
<proteinExistence type="inferred from homology"/>